<feature type="transmembrane region" description="Helical" evidence="6">
    <location>
        <begin position="149"/>
        <end position="169"/>
    </location>
</feature>
<proteinExistence type="predicted"/>
<feature type="transmembrane region" description="Helical" evidence="6">
    <location>
        <begin position="109"/>
        <end position="128"/>
    </location>
</feature>
<dbReference type="PIRSF" id="PIRSF006483">
    <property type="entry name" value="Membrane_protein_YitT"/>
    <property type="match status" value="1"/>
</dbReference>
<dbReference type="PANTHER" id="PTHR33545">
    <property type="entry name" value="UPF0750 MEMBRANE PROTEIN YITT-RELATED"/>
    <property type="match status" value="1"/>
</dbReference>
<dbReference type="InterPro" id="IPR015867">
    <property type="entry name" value="N-reg_PII/ATP_PRibTrfase_C"/>
</dbReference>
<sequence length="285" mass="31504">MKKYINQDTLTSILMVTIGSFIFSFTINAVVIPNQFGSGGVTGITLLLYYILGINPGTSNLVINIVLLLIGYQFLERRTMFYTIYAVILMSVFLDITRGMYQFIPHNTLLAAIGGGVVGGAALGLVMLGNGTTAGTDIIAMMLKKYLGWNVSVSLLLLDIIVVSPLSIISDLEKVIITLIYLFTASRMINLVLEGFNSKKSFMIISKKYEEIGSQIQEKIGRGTTILDGHGFYSREERKVLFVAVNRLQVMTLQRIIHDVDPKAFIIITEVTHVIGEGFTYQPKS</sequence>
<dbReference type="STRING" id="626369.HMPREF0446_00486"/>
<keyword evidence="5 6" id="KW-0472">Membrane</keyword>
<protein>
    <recommendedName>
        <fullName evidence="7">DUF2179 domain-containing protein</fullName>
    </recommendedName>
</protein>
<dbReference type="EMBL" id="ACRF02000013">
    <property type="protein sequence ID" value="EEW93604.1"/>
    <property type="molecule type" value="Genomic_DNA"/>
</dbReference>
<evidence type="ECO:0000256" key="4">
    <source>
        <dbReference type="ARBA" id="ARBA00022989"/>
    </source>
</evidence>
<dbReference type="Proteomes" id="UP000002939">
    <property type="component" value="Unassembled WGS sequence"/>
</dbReference>
<dbReference type="PANTHER" id="PTHR33545:SF4">
    <property type="entry name" value="UPF0750 MEMBRANE PROTEIN YXKD"/>
    <property type="match status" value="1"/>
</dbReference>
<dbReference type="InterPro" id="IPR051461">
    <property type="entry name" value="UPF0750_membrane"/>
</dbReference>
<dbReference type="Pfam" id="PF02588">
    <property type="entry name" value="YitT_membrane"/>
    <property type="match status" value="1"/>
</dbReference>
<evidence type="ECO:0000313" key="9">
    <source>
        <dbReference type="Proteomes" id="UP000002939"/>
    </source>
</evidence>
<feature type="domain" description="DUF2179" evidence="7">
    <location>
        <begin position="222"/>
        <end position="276"/>
    </location>
</feature>
<dbReference type="InterPro" id="IPR003740">
    <property type="entry name" value="YitT"/>
</dbReference>
<evidence type="ECO:0000256" key="3">
    <source>
        <dbReference type="ARBA" id="ARBA00022692"/>
    </source>
</evidence>
<keyword evidence="2" id="KW-1003">Cell membrane</keyword>
<evidence type="ECO:0000256" key="5">
    <source>
        <dbReference type="ARBA" id="ARBA00023136"/>
    </source>
</evidence>
<dbReference type="Pfam" id="PF10035">
    <property type="entry name" value="DUF2179"/>
    <property type="match status" value="1"/>
</dbReference>
<feature type="transmembrane region" description="Helical" evidence="6">
    <location>
        <begin position="82"/>
        <end position="103"/>
    </location>
</feature>
<comment type="caution">
    <text evidence="8">The sequence shown here is derived from an EMBL/GenBank/DDBJ whole genome shotgun (WGS) entry which is preliminary data.</text>
</comment>
<dbReference type="eggNOG" id="COG1284">
    <property type="taxonomic scope" value="Bacteria"/>
</dbReference>
<gene>
    <name evidence="8" type="ORF">HMPREF0446_00486</name>
</gene>
<dbReference type="Gene3D" id="3.30.70.120">
    <property type="match status" value="1"/>
</dbReference>
<evidence type="ECO:0000256" key="1">
    <source>
        <dbReference type="ARBA" id="ARBA00004651"/>
    </source>
</evidence>
<feature type="transmembrane region" description="Helical" evidence="6">
    <location>
        <begin position="12"/>
        <end position="32"/>
    </location>
</feature>
<evidence type="ECO:0000256" key="6">
    <source>
        <dbReference type="SAM" id="Phobius"/>
    </source>
</evidence>
<reference evidence="8" key="2">
    <citation type="submission" date="2011-10" db="EMBL/GenBank/DDBJ databases">
        <title>The Genome Sequence of Granulicatella elegans ATCC 700633.</title>
        <authorList>
            <consortium name="The Broad Institute Genome Sequencing Platform"/>
            <consortium name="The Broad Institute Genome Sequencing Center for Infectious Disease"/>
            <person name="Earl A."/>
            <person name="Ward D."/>
            <person name="Feldgarden M."/>
            <person name="Gevers D."/>
            <person name="Sibley C.D."/>
            <person name="Field T.R."/>
            <person name="Grinwis M."/>
            <person name="Eshaghurshan C.S."/>
            <person name="Surette M.G."/>
            <person name="Young S.K."/>
            <person name="Zeng Q."/>
            <person name="Gargeya S."/>
            <person name="Fitzgerald M."/>
            <person name="Haas B."/>
            <person name="Abouelleil A."/>
            <person name="Alvarado L."/>
            <person name="Arachchi H.M."/>
            <person name="Berlin A."/>
            <person name="Brown A."/>
            <person name="Chapman S.B."/>
            <person name="Chen Z."/>
            <person name="Dunbar C."/>
            <person name="Freedman E."/>
            <person name="Gearin G."/>
            <person name="Goldberg J."/>
            <person name="Griggs A."/>
            <person name="Gujja S."/>
            <person name="Heiman D."/>
            <person name="Howarth C."/>
            <person name="Larson L."/>
            <person name="Lui A."/>
            <person name="MacDonald P.J.P."/>
            <person name="Montmayeur A."/>
            <person name="Murphy C."/>
            <person name="Neiman D."/>
            <person name="Pearson M."/>
            <person name="Priest M."/>
            <person name="Roberts A."/>
            <person name="Saif S."/>
            <person name="Shea T."/>
            <person name="Shenoy N."/>
            <person name="Sisk P."/>
            <person name="Stolte C."/>
            <person name="Sykes S."/>
            <person name="Wortman J."/>
            <person name="Nusbaum C."/>
            <person name="Birren B."/>
        </authorList>
    </citation>
    <scope>NUCLEOTIDE SEQUENCE [LARGE SCALE GENOMIC DNA]</scope>
    <source>
        <strain evidence="8">ATCC 700633</strain>
    </source>
</reference>
<accession>D0BKK1</accession>
<keyword evidence="9" id="KW-1185">Reference proteome</keyword>
<dbReference type="InterPro" id="IPR019264">
    <property type="entry name" value="DUF2179"/>
</dbReference>
<dbReference type="GO" id="GO:0005886">
    <property type="term" value="C:plasma membrane"/>
    <property type="evidence" value="ECO:0007669"/>
    <property type="project" value="UniProtKB-SubCell"/>
</dbReference>
<evidence type="ECO:0000313" key="8">
    <source>
        <dbReference type="EMBL" id="EEW93604.1"/>
    </source>
</evidence>
<dbReference type="CDD" id="cd16380">
    <property type="entry name" value="YitT_C"/>
    <property type="match status" value="1"/>
</dbReference>
<dbReference type="OrthoDB" id="1758221at2"/>
<keyword evidence="3 6" id="KW-0812">Transmembrane</keyword>
<dbReference type="HOGENOM" id="CLU_063199_1_1_9"/>
<name>D0BKK1_9LACT</name>
<organism evidence="8 9">
    <name type="scientific">Granulicatella elegans ATCC 700633</name>
    <dbReference type="NCBI Taxonomy" id="626369"/>
    <lineage>
        <taxon>Bacteria</taxon>
        <taxon>Bacillati</taxon>
        <taxon>Bacillota</taxon>
        <taxon>Bacilli</taxon>
        <taxon>Lactobacillales</taxon>
        <taxon>Carnobacteriaceae</taxon>
        <taxon>Granulicatella</taxon>
    </lineage>
</organism>
<dbReference type="RefSeq" id="WP_006702760.1">
    <property type="nucleotide sequence ID" value="NZ_KI391971.1"/>
</dbReference>
<comment type="subcellular location">
    <subcellularLocation>
        <location evidence="1">Cell membrane</location>
        <topology evidence="1">Multi-pass membrane protein</topology>
    </subcellularLocation>
</comment>
<feature type="transmembrane region" description="Helical" evidence="6">
    <location>
        <begin position="175"/>
        <end position="193"/>
    </location>
</feature>
<evidence type="ECO:0000259" key="7">
    <source>
        <dbReference type="Pfam" id="PF10035"/>
    </source>
</evidence>
<reference evidence="8" key="1">
    <citation type="submission" date="2009-09" db="EMBL/GenBank/DDBJ databases">
        <authorList>
            <consortium name="The Broad Institute Genome Sequencing Platform"/>
            <person name="Ward D."/>
            <person name="Feldgarden M."/>
            <person name="Earl A."/>
            <person name="Young S.K."/>
            <person name="Zeng Q."/>
            <person name="Koehrsen M."/>
            <person name="Alvarado L."/>
            <person name="Berlin A."/>
            <person name="Bochicchio J."/>
            <person name="Borenstein D."/>
            <person name="Chapman S.B."/>
            <person name="Chen Z."/>
            <person name="Engels R."/>
            <person name="Freedman E."/>
            <person name="Gellesch M."/>
            <person name="Goldberg J."/>
            <person name="Griggs A."/>
            <person name="Gujja S."/>
            <person name="Heilman E."/>
            <person name="Heiman D."/>
            <person name="Hepburn T."/>
            <person name="Howarth C."/>
            <person name="Jen D."/>
            <person name="Larson L."/>
            <person name="Lewis B."/>
            <person name="Mehta T."/>
            <person name="Park D."/>
            <person name="Pearson M."/>
            <person name="Roberts A."/>
            <person name="Saif S."/>
            <person name="Shea T."/>
            <person name="Shenoy N."/>
            <person name="Sisk P."/>
            <person name="Stolte C."/>
            <person name="Sykes S."/>
            <person name="Thomson T."/>
            <person name="Walk T."/>
            <person name="White J."/>
            <person name="Yandava C."/>
            <person name="Sibley C.D."/>
            <person name="Field T.R."/>
            <person name="Grinwis M."/>
            <person name="Eshaghurshan C.S."/>
            <person name="Surette M.G."/>
            <person name="Haas B."/>
            <person name="Nusbaum C."/>
            <person name="Birren B."/>
        </authorList>
    </citation>
    <scope>NUCLEOTIDE SEQUENCE [LARGE SCALE GENOMIC DNA]</scope>
    <source>
        <strain evidence="8">ATCC 700633</strain>
    </source>
</reference>
<keyword evidence="4 6" id="KW-1133">Transmembrane helix</keyword>
<dbReference type="AlphaFoldDB" id="D0BKK1"/>
<evidence type="ECO:0000256" key="2">
    <source>
        <dbReference type="ARBA" id="ARBA00022475"/>
    </source>
</evidence>
<feature type="transmembrane region" description="Helical" evidence="6">
    <location>
        <begin position="47"/>
        <end position="70"/>
    </location>
</feature>